<evidence type="ECO:0000256" key="6">
    <source>
        <dbReference type="ARBA" id="ARBA00023136"/>
    </source>
</evidence>
<dbReference type="Proteomes" id="UP000326671">
    <property type="component" value="Unassembled WGS sequence"/>
</dbReference>
<dbReference type="Gene3D" id="1.20.1540.10">
    <property type="entry name" value="Rhomboid-like"/>
    <property type="match status" value="1"/>
</dbReference>
<evidence type="ECO:0000256" key="7">
    <source>
        <dbReference type="SAM" id="Phobius"/>
    </source>
</evidence>
<sequence>MFTRTESFQEFIRYYPVVSVIVSIHILLYLLTSLPIFPNSTIMQQLSGVNFYIWQGEIWRLVTPIFLHSGFSHVLFNSFSLVLFGPALERILGSLRFTWIYLITGISANVATLLIEPVTYIHLGASGAIFGLFGMYISLNVFRKHLLSKDNRQLITTIAVISIIMTFFQPNINVISHLFGFLSGFLIGALSLRKRT</sequence>
<reference evidence="9 10" key="1">
    <citation type="submission" date="2019-09" db="EMBL/GenBank/DDBJ databases">
        <title>Whole genome sequences of isolates from the Mars Exploration Rovers.</title>
        <authorList>
            <person name="Seuylemezian A."/>
            <person name="Vaishampayan P."/>
        </authorList>
    </citation>
    <scope>NUCLEOTIDE SEQUENCE [LARGE SCALE GENOMIC DNA]</scope>
    <source>
        <strain evidence="9 10">MER_TA_151</strain>
    </source>
</reference>
<evidence type="ECO:0000256" key="5">
    <source>
        <dbReference type="ARBA" id="ARBA00022989"/>
    </source>
</evidence>
<accession>A0A5J5HB15</accession>
<name>A0A5J5HB15_9BACI</name>
<evidence type="ECO:0000256" key="1">
    <source>
        <dbReference type="ARBA" id="ARBA00004141"/>
    </source>
</evidence>
<protein>
    <submittedName>
        <fullName evidence="9">Rhomboid family intramembrane serine protease</fullName>
    </submittedName>
</protein>
<proteinExistence type="inferred from homology"/>
<dbReference type="EMBL" id="VYKL01000037">
    <property type="protein sequence ID" value="KAA9017098.1"/>
    <property type="molecule type" value="Genomic_DNA"/>
</dbReference>
<evidence type="ECO:0000313" key="10">
    <source>
        <dbReference type="Proteomes" id="UP000326671"/>
    </source>
</evidence>
<comment type="subcellular location">
    <subcellularLocation>
        <location evidence="1">Membrane</location>
        <topology evidence="1">Multi-pass membrane protein</topology>
    </subcellularLocation>
</comment>
<keyword evidence="3 7" id="KW-0812">Transmembrane</keyword>
<dbReference type="PANTHER" id="PTHR43731:SF14">
    <property type="entry name" value="PRESENILIN-ASSOCIATED RHOMBOID-LIKE PROTEIN, MITOCHONDRIAL"/>
    <property type="match status" value="1"/>
</dbReference>
<evidence type="ECO:0000259" key="8">
    <source>
        <dbReference type="Pfam" id="PF01694"/>
    </source>
</evidence>
<evidence type="ECO:0000256" key="4">
    <source>
        <dbReference type="ARBA" id="ARBA00022801"/>
    </source>
</evidence>
<dbReference type="Pfam" id="PF01694">
    <property type="entry name" value="Rhomboid"/>
    <property type="match status" value="1"/>
</dbReference>
<keyword evidence="4" id="KW-0378">Hydrolase</keyword>
<feature type="transmembrane region" description="Helical" evidence="7">
    <location>
        <begin position="121"/>
        <end position="139"/>
    </location>
</feature>
<evidence type="ECO:0000256" key="2">
    <source>
        <dbReference type="ARBA" id="ARBA00009045"/>
    </source>
</evidence>
<gene>
    <name evidence="9" type="ORF">F4V44_21775</name>
</gene>
<keyword evidence="5 7" id="KW-1133">Transmembrane helix</keyword>
<keyword evidence="10" id="KW-1185">Reference proteome</keyword>
<dbReference type="PANTHER" id="PTHR43731">
    <property type="entry name" value="RHOMBOID PROTEASE"/>
    <property type="match status" value="1"/>
</dbReference>
<keyword evidence="9" id="KW-0645">Protease</keyword>
<organism evidence="9 10">
    <name type="scientific">Niallia endozanthoxylica</name>
    <dbReference type="NCBI Taxonomy" id="2036016"/>
    <lineage>
        <taxon>Bacteria</taxon>
        <taxon>Bacillati</taxon>
        <taxon>Bacillota</taxon>
        <taxon>Bacilli</taxon>
        <taxon>Bacillales</taxon>
        <taxon>Bacillaceae</taxon>
        <taxon>Niallia</taxon>
    </lineage>
</organism>
<feature type="transmembrane region" description="Helical" evidence="7">
    <location>
        <begin position="12"/>
        <end position="31"/>
    </location>
</feature>
<dbReference type="InterPro" id="IPR050925">
    <property type="entry name" value="Rhomboid_protease_S54"/>
</dbReference>
<dbReference type="AlphaFoldDB" id="A0A5J5HB15"/>
<comment type="caution">
    <text evidence="9">The sequence shown here is derived from an EMBL/GenBank/DDBJ whole genome shotgun (WGS) entry which is preliminary data.</text>
</comment>
<dbReference type="SUPFAM" id="SSF144091">
    <property type="entry name" value="Rhomboid-like"/>
    <property type="match status" value="1"/>
</dbReference>
<dbReference type="OrthoDB" id="9813074at2"/>
<comment type="similarity">
    <text evidence="2">Belongs to the peptidase S54 family.</text>
</comment>
<feature type="domain" description="Peptidase S54 rhomboid" evidence="8">
    <location>
        <begin position="56"/>
        <end position="193"/>
    </location>
</feature>
<evidence type="ECO:0000313" key="9">
    <source>
        <dbReference type="EMBL" id="KAA9017098.1"/>
    </source>
</evidence>
<dbReference type="InterPro" id="IPR035952">
    <property type="entry name" value="Rhomboid-like_sf"/>
</dbReference>
<feature type="transmembrane region" description="Helical" evidence="7">
    <location>
        <begin position="65"/>
        <end position="85"/>
    </location>
</feature>
<feature type="transmembrane region" description="Helical" evidence="7">
    <location>
        <begin position="151"/>
        <end position="168"/>
    </location>
</feature>
<dbReference type="RefSeq" id="WP_150442110.1">
    <property type="nucleotide sequence ID" value="NZ_VYKL01000037.1"/>
</dbReference>
<dbReference type="InterPro" id="IPR022764">
    <property type="entry name" value="Peptidase_S54_rhomboid_dom"/>
</dbReference>
<keyword evidence="6 7" id="KW-0472">Membrane</keyword>
<feature type="transmembrane region" description="Helical" evidence="7">
    <location>
        <begin position="97"/>
        <end position="115"/>
    </location>
</feature>
<dbReference type="GO" id="GO:0004252">
    <property type="term" value="F:serine-type endopeptidase activity"/>
    <property type="evidence" value="ECO:0007669"/>
    <property type="project" value="InterPro"/>
</dbReference>
<feature type="transmembrane region" description="Helical" evidence="7">
    <location>
        <begin position="174"/>
        <end position="192"/>
    </location>
</feature>
<dbReference type="GO" id="GO:0016020">
    <property type="term" value="C:membrane"/>
    <property type="evidence" value="ECO:0007669"/>
    <property type="project" value="UniProtKB-SubCell"/>
</dbReference>
<dbReference type="GO" id="GO:0006508">
    <property type="term" value="P:proteolysis"/>
    <property type="evidence" value="ECO:0007669"/>
    <property type="project" value="UniProtKB-KW"/>
</dbReference>
<evidence type="ECO:0000256" key="3">
    <source>
        <dbReference type="ARBA" id="ARBA00022692"/>
    </source>
</evidence>